<comment type="caution">
    <text evidence="4">The sequence shown here is derived from an EMBL/GenBank/DDBJ whole genome shotgun (WGS) entry which is preliminary data.</text>
</comment>
<keyword evidence="1" id="KW-0472">Membrane</keyword>
<organism evidence="4 5">
    <name type="scientific">Corticibacter populi</name>
    <dbReference type="NCBI Taxonomy" id="1550736"/>
    <lineage>
        <taxon>Bacteria</taxon>
        <taxon>Pseudomonadati</taxon>
        <taxon>Pseudomonadota</taxon>
        <taxon>Betaproteobacteria</taxon>
        <taxon>Burkholderiales</taxon>
        <taxon>Comamonadaceae</taxon>
        <taxon>Corticibacter</taxon>
    </lineage>
</organism>
<evidence type="ECO:0000313" key="4">
    <source>
        <dbReference type="EMBL" id="RMX07683.1"/>
    </source>
</evidence>
<feature type="transmembrane region" description="Helical" evidence="1">
    <location>
        <begin position="115"/>
        <end position="133"/>
    </location>
</feature>
<feature type="transmembrane region" description="Helical" evidence="1">
    <location>
        <begin position="231"/>
        <end position="250"/>
    </location>
</feature>
<dbReference type="InterPro" id="IPR039447">
    <property type="entry name" value="UreH-like_TM_dom"/>
</dbReference>
<dbReference type="PANTHER" id="PTHR42208">
    <property type="entry name" value="HEAVY METAL TRANSPORTER-RELATED"/>
    <property type="match status" value="1"/>
</dbReference>
<reference evidence="4 5" key="1">
    <citation type="submission" date="2018-10" db="EMBL/GenBank/DDBJ databases">
        <title>Draft genome of Cortibacter populi DSM10536.</title>
        <authorList>
            <person name="Bernier A.-M."/>
            <person name="Bernard K."/>
        </authorList>
    </citation>
    <scope>NUCLEOTIDE SEQUENCE [LARGE SCALE GENOMIC DNA]</scope>
    <source>
        <strain evidence="4 5">DSM 105136</strain>
    </source>
</reference>
<gene>
    <name evidence="4" type="ORF">D8I35_00630</name>
</gene>
<evidence type="ECO:0000259" key="3">
    <source>
        <dbReference type="Pfam" id="PF13386"/>
    </source>
</evidence>
<dbReference type="RefSeq" id="WP_122225804.1">
    <property type="nucleotide sequence ID" value="NZ_RDQO01000001.1"/>
</dbReference>
<protein>
    <submittedName>
        <fullName evidence="4">Sulfite exporter TauE/SafE family protein</fullName>
    </submittedName>
</protein>
<keyword evidence="2" id="KW-0732">Signal</keyword>
<feature type="chain" id="PRO_5018000101" evidence="2">
    <location>
        <begin position="21"/>
        <end position="264"/>
    </location>
</feature>
<dbReference type="AlphaFoldDB" id="A0A3M6QXF9"/>
<dbReference type="EMBL" id="RDQO01000001">
    <property type="protein sequence ID" value="RMX07683.1"/>
    <property type="molecule type" value="Genomic_DNA"/>
</dbReference>
<keyword evidence="5" id="KW-1185">Reference proteome</keyword>
<dbReference type="Proteomes" id="UP000278006">
    <property type="component" value="Unassembled WGS sequence"/>
</dbReference>
<feature type="domain" description="Urease accessory protein UreH-like transmembrane" evidence="3">
    <location>
        <begin position="8"/>
        <end position="246"/>
    </location>
</feature>
<sequence>MSTALLATAFLMGLAGSPHCATMCGVACASLCRRPASGDSDTLATSAISTLPLLRLATTDSPGHPPAAAPAPAISALSWLLLGRMLGYAAAGAIAASLVGSLQWMAQHFSALKPAWTLFQVTVLAWGLVLLLFGRQPLWLDQQLARWGRQAGQFMRPVLRSHVGSLGVGLAWALLPCGLLYSALLLAGLANGPWQGAATMLAFALGSSVGLLAVPLAWRQWQKLREHHREAWINRLAGLALIGAAGWAMWMQWGHDFLVWCGLA</sequence>
<dbReference type="PANTHER" id="PTHR42208:SF1">
    <property type="entry name" value="HEAVY METAL TRANSPORTER"/>
    <property type="match status" value="1"/>
</dbReference>
<evidence type="ECO:0000256" key="1">
    <source>
        <dbReference type="SAM" id="Phobius"/>
    </source>
</evidence>
<dbReference type="Pfam" id="PF13386">
    <property type="entry name" value="DsbD_2"/>
    <property type="match status" value="1"/>
</dbReference>
<feature type="transmembrane region" description="Helical" evidence="1">
    <location>
        <begin position="163"/>
        <end position="190"/>
    </location>
</feature>
<feature type="signal peptide" evidence="2">
    <location>
        <begin position="1"/>
        <end position="20"/>
    </location>
</feature>
<feature type="transmembrane region" description="Helical" evidence="1">
    <location>
        <begin position="89"/>
        <end position="109"/>
    </location>
</feature>
<feature type="transmembrane region" description="Helical" evidence="1">
    <location>
        <begin position="196"/>
        <end position="219"/>
    </location>
</feature>
<name>A0A3M6QXF9_9BURK</name>
<evidence type="ECO:0000256" key="2">
    <source>
        <dbReference type="SAM" id="SignalP"/>
    </source>
</evidence>
<dbReference type="OrthoDB" id="9155091at2"/>
<accession>A0A3M6QXF9</accession>
<keyword evidence="1" id="KW-0812">Transmembrane</keyword>
<proteinExistence type="predicted"/>
<evidence type="ECO:0000313" key="5">
    <source>
        <dbReference type="Proteomes" id="UP000278006"/>
    </source>
</evidence>
<keyword evidence="1" id="KW-1133">Transmembrane helix</keyword>